<comment type="caution">
    <text evidence="1">The sequence shown here is derived from an EMBL/GenBank/DDBJ whole genome shotgun (WGS) entry which is preliminary data.</text>
</comment>
<dbReference type="InterPro" id="IPR016024">
    <property type="entry name" value="ARM-type_fold"/>
</dbReference>
<protein>
    <submittedName>
        <fullName evidence="1">Uncharacterized protein</fullName>
    </submittedName>
</protein>
<name>A0A5J4WAV1_9EUKA</name>
<organism evidence="1 2">
    <name type="scientific">Streblomastix strix</name>
    <dbReference type="NCBI Taxonomy" id="222440"/>
    <lineage>
        <taxon>Eukaryota</taxon>
        <taxon>Metamonada</taxon>
        <taxon>Preaxostyla</taxon>
        <taxon>Oxymonadida</taxon>
        <taxon>Streblomastigidae</taxon>
        <taxon>Streblomastix</taxon>
    </lineage>
</organism>
<accession>A0A5J4WAV1</accession>
<proteinExistence type="predicted"/>
<evidence type="ECO:0000313" key="2">
    <source>
        <dbReference type="Proteomes" id="UP000324800"/>
    </source>
</evidence>
<dbReference type="Gene3D" id="1.25.10.10">
    <property type="entry name" value="Leucine-rich Repeat Variant"/>
    <property type="match status" value="1"/>
</dbReference>
<dbReference type="AlphaFoldDB" id="A0A5J4WAV1"/>
<sequence length="252" mass="28872">MEEKGHLEKLRTIFEQILLDLQIPFEVTRKEEIIQKQESSCKQLTQEFLNKDDNEGRKLAIQIGIADSLLKIFATRELETLSQAYAIAFFWLTFPCSFEIRQLIFQLNPYPALLRLLDSTNEANIDVTNLTIFNIQESGSETTQVTEAHHHYEVFIQCKGIEKLLELLDRNVDESIKNLSAINIAYLYRAREIADEEIRKKIIDRLKTVTNDSQNILNKYAILGLKYLAQNSENCAAIGSDGFAIPDVAENS</sequence>
<dbReference type="Proteomes" id="UP000324800">
    <property type="component" value="Unassembled WGS sequence"/>
</dbReference>
<dbReference type="EMBL" id="SNRW01002811">
    <property type="protein sequence ID" value="KAA6391652.1"/>
    <property type="molecule type" value="Genomic_DNA"/>
</dbReference>
<evidence type="ECO:0000313" key="1">
    <source>
        <dbReference type="EMBL" id="KAA6391652.1"/>
    </source>
</evidence>
<dbReference type="SUPFAM" id="SSF48371">
    <property type="entry name" value="ARM repeat"/>
    <property type="match status" value="1"/>
</dbReference>
<gene>
    <name evidence="1" type="ORF">EZS28_012824</name>
</gene>
<reference evidence="1 2" key="1">
    <citation type="submission" date="2019-03" db="EMBL/GenBank/DDBJ databases">
        <title>Single cell metagenomics reveals metabolic interactions within the superorganism composed of flagellate Streblomastix strix and complex community of Bacteroidetes bacteria on its surface.</title>
        <authorList>
            <person name="Treitli S.C."/>
            <person name="Kolisko M."/>
            <person name="Husnik F."/>
            <person name="Keeling P."/>
            <person name="Hampl V."/>
        </authorList>
    </citation>
    <scope>NUCLEOTIDE SEQUENCE [LARGE SCALE GENOMIC DNA]</scope>
    <source>
        <strain evidence="1">ST1C</strain>
    </source>
</reference>
<dbReference type="InterPro" id="IPR011989">
    <property type="entry name" value="ARM-like"/>
</dbReference>